<dbReference type="PANTHER" id="PTHR12137:SF54">
    <property type="entry name" value="CARBOHYDRATE SULFOTRANSFERASE"/>
    <property type="match status" value="1"/>
</dbReference>
<evidence type="ECO:0000256" key="9">
    <source>
        <dbReference type="RuleBase" id="RU364020"/>
    </source>
</evidence>
<keyword evidence="4" id="KW-0812">Transmembrane</keyword>
<keyword evidence="8 9" id="KW-0325">Glycoprotein</keyword>
<dbReference type="InterPro" id="IPR005331">
    <property type="entry name" value="Sulfotransferase"/>
</dbReference>
<keyword evidence="5" id="KW-1133">Transmembrane helix</keyword>
<gene>
    <name evidence="10" type="ORF">LSAA_4339</name>
</gene>
<dbReference type="EC" id="2.8.2.-" evidence="9"/>
<dbReference type="GO" id="GO:0008146">
    <property type="term" value="F:sulfotransferase activity"/>
    <property type="evidence" value="ECO:0007669"/>
    <property type="project" value="InterPro"/>
</dbReference>
<keyword evidence="7" id="KW-0472">Membrane</keyword>
<comment type="subcellular location">
    <subcellularLocation>
        <location evidence="1 9">Golgi apparatus membrane</location>
        <topology evidence="1 9">Single-pass type II membrane protein</topology>
    </subcellularLocation>
</comment>
<keyword evidence="6 9" id="KW-0333">Golgi apparatus</keyword>
<reference evidence="10" key="1">
    <citation type="submission" date="2021-02" db="EMBL/GenBank/DDBJ databases">
        <authorList>
            <person name="Bekaert M."/>
        </authorList>
    </citation>
    <scope>NUCLEOTIDE SEQUENCE</scope>
    <source>
        <strain evidence="10">IoA-00</strain>
    </source>
</reference>
<dbReference type="Proteomes" id="UP000675881">
    <property type="component" value="Chromosome 13"/>
</dbReference>
<evidence type="ECO:0000256" key="2">
    <source>
        <dbReference type="ARBA" id="ARBA00006339"/>
    </source>
</evidence>
<dbReference type="PANTHER" id="PTHR12137">
    <property type="entry name" value="CARBOHYDRATE SULFOTRANSFERASE"/>
    <property type="match status" value="1"/>
</dbReference>
<comment type="similarity">
    <text evidence="2 9">Belongs to the sulfotransferase 2 family.</text>
</comment>
<evidence type="ECO:0000256" key="1">
    <source>
        <dbReference type="ARBA" id="ARBA00004323"/>
    </source>
</evidence>
<sequence length="314" mass="36014">MSSKKILIRKLSMSKAQTFSTLCLFGLWLTLSMSLPQLQRTSFFSSSSTSSIKSMDDRIQLLRSKCRKYSDPFRPEKAVLFEHGSLGVEVVHFPTPKVPMSVCIPHKTGSKSWGIFSRQMKAEHEVESFIKYSSLSWKDKSALAYKIVVVRHPLERLVSVYRMIFEDWCNPEGIPYQRWKICSNEIFNKGFRSKLLSAATSSSNSSSSLSFSQLYGHKGVSYHWAPIWKECSLCSPLTTPDFVLHLETLSQDLRLLERIGKAPRSSFTTSFPHAHDQNGSQKLVAKYYSMITKDNVRGLVEKYKLDHELFWIRS</sequence>
<dbReference type="Pfam" id="PF03567">
    <property type="entry name" value="Sulfotransfer_2"/>
    <property type="match status" value="1"/>
</dbReference>
<name>A0A7R8CHM1_LEPSM</name>
<evidence type="ECO:0000256" key="8">
    <source>
        <dbReference type="ARBA" id="ARBA00023180"/>
    </source>
</evidence>
<keyword evidence="11" id="KW-1185">Reference proteome</keyword>
<protein>
    <recommendedName>
        <fullName evidence="9">Carbohydrate sulfotransferase</fullName>
        <ecNumber evidence="9">2.8.2.-</ecNumber>
    </recommendedName>
</protein>
<organism evidence="10 11">
    <name type="scientific">Lepeophtheirus salmonis</name>
    <name type="common">Salmon louse</name>
    <name type="synonym">Caligus salmonis</name>
    <dbReference type="NCBI Taxonomy" id="72036"/>
    <lineage>
        <taxon>Eukaryota</taxon>
        <taxon>Metazoa</taxon>
        <taxon>Ecdysozoa</taxon>
        <taxon>Arthropoda</taxon>
        <taxon>Crustacea</taxon>
        <taxon>Multicrustacea</taxon>
        <taxon>Hexanauplia</taxon>
        <taxon>Copepoda</taxon>
        <taxon>Siphonostomatoida</taxon>
        <taxon>Caligidae</taxon>
        <taxon>Lepeophtheirus</taxon>
    </lineage>
</organism>
<dbReference type="GO" id="GO:0016051">
    <property type="term" value="P:carbohydrate biosynthetic process"/>
    <property type="evidence" value="ECO:0007669"/>
    <property type="project" value="InterPro"/>
</dbReference>
<dbReference type="AlphaFoldDB" id="A0A7R8CHM1"/>
<proteinExistence type="inferred from homology"/>
<keyword evidence="9" id="KW-0735">Signal-anchor</keyword>
<accession>A0A7R8CHM1</accession>
<evidence type="ECO:0000256" key="6">
    <source>
        <dbReference type="ARBA" id="ARBA00023034"/>
    </source>
</evidence>
<evidence type="ECO:0000256" key="3">
    <source>
        <dbReference type="ARBA" id="ARBA00022679"/>
    </source>
</evidence>
<keyword evidence="9" id="KW-0119">Carbohydrate metabolism</keyword>
<dbReference type="GO" id="GO:0000139">
    <property type="term" value="C:Golgi membrane"/>
    <property type="evidence" value="ECO:0007669"/>
    <property type="project" value="UniProtKB-SubCell"/>
</dbReference>
<evidence type="ECO:0000256" key="5">
    <source>
        <dbReference type="ARBA" id="ARBA00022989"/>
    </source>
</evidence>
<dbReference type="OrthoDB" id="2019940at2759"/>
<evidence type="ECO:0000256" key="4">
    <source>
        <dbReference type="ARBA" id="ARBA00022692"/>
    </source>
</evidence>
<dbReference type="EMBL" id="HG994592">
    <property type="protein sequence ID" value="CAF2821795.1"/>
    <property type="molecule type" value="Genomic_DNA"/>
</dbReference>
<keyword evidence="3 9" id="KW-0808">Transferase</keyword>
<evidence type="ECO:0000256" key="7">
    <source>
        <dbReference type="ARBA" id="ARBA00023136"/>
    </source>
</evidence>
<dbReference type="InterPro" id="IPR018011">
    <property type="entry name" value="Carb_sulfotrans_8-10"/>
</dbReference>
<evidence type="ECO:0000313" key="10">
    <source>
        <dbReference type="EMBL" id="CAF2821795.1"/>
    </source>
</evidence>
<evidence type="ECO:0000313" key="11">
    <source>
        <dbReference type="Proteomes" id="UP000675881"/>
    </source>
</evidence>